<dbReference type="InterPro" id="IPR000843">
    <property type="entry name" value="HTH_LacI"/>
</dbReference>
<dbReference type="Pfam" id="PF13377">
    <property type="entry name" value="Peripla_BP_3"/>
    <property type="match status" value="1"/>
</dbReference>
<name>A0A7K3UMR6_9HYPH</name>
<dbReference type="InterPro" id="IPR010982">
    <property type="entry name" value="Lambda_DNA-bd_dom_sf"/>
</dbReference>
<organism evidence="6 7">
    <name type="scientific">Rhizobium phaseoli</name>
    <dbReference type="NCBI Taxonomy" id="396"/>
    <lineage>
        <taxon>Bacteria</taxon>
        <taxon>Pseudomonadati</taxon>
        <taxon>Pseudomonadota</taxon>
        <taxon>Alphaproteobacteria</taxon>
        <taxon>Hyphomicrobiales</taxon>
        <taxon>Rhizobiaceae</taxon>
        <taxon>Rhizobium/Agrobacterium group</taxon>
        <taxon>Rhizobium</taxon>
    </lineage>
</organism>
<evidence type="ECO:0000256" key="4">
    <source>
        <dbReference type="SAM" id="MobiDB-lite"/>
    </source>
</evidence>
<dbReference type="AlphaFoldDB" id="A0A7K3UMR6"/>
<dbReference type="InterPro" id="IPR046335">
    <property type="entry name" value="LacI/GalR-like_sensor"/>
</dbReference>
<keyword evidence="2 6" id="KW-0238">DNA-binding</keyword>
<evidence type="ECO:0000256" key="3">
    <source>
        <dbReference type="ARBA" id="ARBA00023163"/>
    </source>
</evidence>
<dbReference type="RefSeq" id="WP_164016032.1">
    <property type="nucleotide sequence ID" value="NZ_WUFT01000030.1"/>
</dbReference>
<gene>
    <name evidence="6" type="ORF">GR197_29450</name>
</gene>
<feature type="domain" description="HTH lacI-type" evidence="5">
    <location>
        <begin position="19"/>
        <end position="73"/>
    </location>
</feature>
<evidence type="ECO:0000259" key="5">
    <source>
        <dbReference type="PROSITE" id="PS50932"/>
    </source>
</evidence>
<reference evidence="6 7" key="1">
    <citation type="submission" date="2019-12" db="EMBL/GenBank/DDBJ databases">
        <title>Rhizobium genotypes associated with high levels of biological nitrogen fixation by grain legumes in a temperate-maritime cropping system.</title>
        <authorList>
            <person name="Maluk M."/>
            <person name="Francesc Ferrando Molina F."/>
            <person name="Lopez Del Egido L."/>
            <person name="Lafos M."/>
            <person name="Langarica-Fuentes A."/>
            <person name="Gebre Yohannes G."/>
            <person name="Young M.W."/>
            <person name="Martin P."/>
            <person name="Gantlett R."/>
            <person name="Kenicer G."/>
            <person name="Hawes C."/>
            <person name="Begg G.S."/>
            <person name="Quilliam R.S."/>
            <person name="Squire G.R."/>
            <person name="Poole P.S."/>
            <person name="Young P.W."/>
            <person name="Iannetta P.M."/>
            <person name="James E.K."/>
        </authorList>
    </citation>
    <scope>NUCLEOTIDE SEQUENCE [LARGE SCALE GENOMIC DNA]</scope>
    <source>
        <strain evidence="6 7">JHI366</strain>
    </source>
</reference>
<dbReference type="Gene3D" id="1.10.260.40">
    <property type="entry name" value="lambda repressor-like DNA-binding domains"/>
    <property type="match status" value="1"/>
</dbReference>
<keyword evidence="1" id="KW-0805">Transcription regulation</keyword>
<evidence type="ECO:0000313" key="7">
    <source>
        <dbReference type="Proteomes" id="UP000471753"/>
    </source>
</evidence>
<dbReference type="CDD" id="cd01392">
    <property type="entry name" value="HTH_LacI"/>
    <property type="match status" value="1"/>
</dbReference>
<dbReference type="SMART" id="SM00354">
    <property type="entry name" value="HTH_LACI"/>
    <property type="match status" value="1"/>
</dbReference>
<dbReference type="PANTHER" id="PTHR30146:SF109">
    <property type="entry name" value="HTH-TYPE TRANSCRIPTIONAL REGULATOR GALS"/>
    <property type="match status" value="1"/>
</dbReference>
<dbReference type="GO" id="GO:0003700">
    <property type="term" value="F:DNA-binding transcription factor activity"/>
    <property type="evidence" value="ECO:0007669"/>
    <property type="project" value="TreeGrafter"/>
</dbReference>
<evidence type="ECO:0000256" key="2">
    <source>
        <dbReference type="ARBA" id="ARBA00023125"/>
    </source>
</evidence>
<dbReference type="PROSITE" id="PS50932">
    <property type="entry name" value="HTH_LACI_2"/>
    <property type="match status" value="1"/>
</dbReference>
<dbReference type="SUPFAM" id="SSF53822">
    <property type="entry name" value="Periplasmic binding protein-like I"/>
    <property type="match status" value="1"/>
</dbReference>
<dbReference type="Gene3D" id="3.40.50.2300">
    <property type="match status" value="2"/>
</dbReference>
<dbReference type="EMBL" id="WUFT01000030">
    <property type="protein sequence ID" value="NEJ74605.1"/>
    <property type="molecule type" value="Genomic_DNA"/>
</dbReference>
<keyword evidence="3" id="KW-0804">Transcription</keyword>
<comment type="caution">
    <text evidence="6">The sequence shown here is derived from an EMBL/GenBank/DDBJ whole genome shotgun (WGS) entry which is preliminary data.</text>
</comment>
<feature type="compositionally biased region" description="Basic and acidic residues" evidence="4">
    <location>
        <begin position="1"/>
        <end position="16"/>
    </location>
</feature>
<dbReference type="PANTHER" id="PTHR30146">
    <property type="entry name" value="LACI-RELATED TRANSCRIPTIONAL REPRESSOR"/>
    <property type="match status" value="1"/>
</dbReference>
<accession>A0A7K3UMR6</accession>
<evidence type="ECO:0000313" key="6">
    <source>
        <dbReference type="EMBL" id="NEJ74605.1"/>
    </source>
</evidence>
<feature type="region of interest" description="Disordered" evidence="4">
    <location>
        <begin position="1"/>
        <end position="21"/>
    </location>
</feature>
<dbReference type="GO" id="GO:0000976">
    <property type="term" value="F:transcription cis-regulatory region binding"/>
    <property type="evidence" value="ECO:0007669"/>
    <property type="project" value="TreeGrafter"/>
</dbReference>
<dbReference type="Proteomes" id="UP000471753">
    <property type="component" value="Unassembled WGS sequence"/>
</dbReference>
<proteinExistence type="predicted"/>
<dbReference type="Pfam" id="PF00356">
    <property type="entry name" value="LacI"/>
    <property type="match status" value="1"/>
</dbReference>
<evidence type="ECO:0000256" key="1">
    <source>
        <dbReference type="ARBA" id="ARBA00023015"/>
    </source>
</evidence>
<sequence length="349" mass="37543">MADQKTNDQETNDQKTRRPRQADIATLAGVSVSTVSRVLANEPGISETVRRQILKVAAEHGYPVKSATEAVAGGLALIASDGATGGLSVFYEAIVEGLRAGAAEAGMPFEIRMVREDRITPDAVRDYMQAADAEGLFLVGIDPNEMLRDWLQDTMTPAVLVNGTDPRMQFDGVSPANFFGAYEATSRMIKAGHRRILHLSGSHRYTIRERIRGFEAAVAAVPDAEGRFVSLVLEGSASREAHERTAAVLAENAGFTAAFCMNDFIAVGVLEAVTEAGLRVPEDFAIVGFDDLPCALMTNPRLSTMRVDRAALGREAISLMLSRFRNRTAPARHICQAVIPVAGGTVRNA</sequence>
<dbReference type="CDD" id="cd06267">
    <property type="entry name" value="PBP1_LacI_sugar_binding-like"/>
    <property type="match status" value="1"/>
</dbReference>
<dbReference type="SUPFAM" id="SSF47413">
    <property type="entry name" value="lambda repressor-like DNA-binding domains"/>
    <property type="match status" value="1"/>
</dbReference>
<dbReference type="InterPro" id="IPR028082">
    <property type="entry name" value="Peripla_BP_I"/>
</dbReference>
<protein>
    <submittedName>
        <fullName evidence="6">LacI family DNA-binding transcriptional regulator</fullName>
    </submittedName>
</protein>